<sequence>MSTETQAKKAILFGASGFVGSYLLEGLLNDPDYSQVTVVVRKSLNVTHPKLKTLIGDYQSLPNLKNEIIADEVFIALGTTKKNTPDVQKYYQVDHDYPVLAAAIAKEKGAKSVFVVSSVGADASSGVFYIRTKGETERDIIALELEHTHIFRPSMIMGNRQESRSLEKIFIAIFSVINPIFVGPMQKYRGIEGKDIAKAMIAAAKKPADNVKIYEWKELVALL</sequence>
<dbReference type="KEGG" id="dpf:ON006_15445"/>
<dbReference type="EMBL" id="CP112998">
    <property type="protein sequence ID" value="WAC15328.1"/>
    <property type="molecule type" value="Genomic_DNA"/>
</dbReference>
<keyword evidence="3" id="KW-1185">Reference proteome</keyword>
<dbReference type="InterPro" id="IPR016040">
    <property type="entry name" value="NAD(P)-bd_dom"/>
</dbReference>
<reference evidence="2" key="1">
    <citation type="submission" date="2022-11" db="EMBL/GenBank/DDBJ databases">
        <title>Dyadobacter pollutisoli sp. nov., isolated from plastic dumped soil.</title>
        <authorList>
            <person name="Kim J.M."/>
            <person name="Kim K.R."/>
            <person name="Lee J.K."/>
            <person name="Hao L."/>
            <person name="Jeon C.O."/>
        </authorList>
    </citation>
    <scope>NUCLEOTIDE SEQUENCE</scope>
    <source>
        <strain evidence="2">U1</strain>
    </source>
</reference>
<dbReference type="Pfam" id="PF13460">
    <property type="entry name" value="NAD_binding_10"/>
    <property type="match status" value="1"/>
</dbReference>
<dbReference type="AlphaFoldDB" id="A0A9E8NHD9"/>
<dbReference type="SUPFAM" id="SSF51735">
    <property type="entry name" value="NAD(P)-binding Rossmann-fold domains"/>
    <property type="match status" value="1"/>
</dbReference>
<dbReference type="RefSeq" id="WP_244823028.1">
    <property type="nucleotide sequence ID" value="NZ_CP112998.1"/>
</dbReference>
<dbReference type="Gene3D" id="3.40.50.720">
    <property type="entry name" value="NAD(P)-binding Rossmann-like Domain"/>
    <property type="match status" value="1"/>
</dbReference>
<name>A0A9E8NHD9_9BACT</name>
<dbReference type="PANTHER" id="PTHR14097">
    <property type="entry name" value="OXIDOREDUCTASE HTATIP2"/>
    <property type="match status" value="1"/>
</dbReference>
<evidence type="ECO:0000313" key="2">
    <source>
        <dbReference type="EMBL" id="WAC15328.1"/>
    </source>
</evidence>
<dbReference type="InterPro" id="IPR036291">
    <property type="entry name" value="NAD(P)-bd_dom_sf"/>
</dbReference>
<evidence type="ECO:0000259" key="1">
    <source>
        <dbReference type="Pfam" id="PF13460"/>
    </source>
</evidence>
<feature type="domain" description="NAD(P)-binding" evidence="1">
    <location>
        <begin position="14"/>
        <end position="158"/>
    </location>
</feature>
<protein>
    <submittedName>
        <fullName evidence="2">NAD(P)H-binding protein</fullName>
    </submittedName>
</protein>
<proteinExistence type="predicted"/>
<gene>
    <name evidence="2" type="ORF">ON006_15445</name>
</gene>
<dbReference type="Proteomes" id="UP001164653">
    <property type="component" value="Chromosome"/>
</dbReference>
<dbReference type="PANTHER" id="PTHR14097:SF7">
    <property type="entry name" value="OXIDOREDUCTASE HTATIP2"/>
    <property type="match status" value="1"/>
</dbReference>
<accession>A0A9E8NHD9</accession>
<evidence type="ECO:0000313" key="3">
    <source>
        <dbReference type="Proteomes" id="UP001164653"/>
    </source>
</evidence>
<organism evidence="2 3">
    <name type="scientific">Dyadobacter pollutisoli</name>
    <dbReference type="NCBI Taxonomy" id="2910158"/>
    <lineage>
        <taxon>Bacteria</taxon>
        <taxon>Pseudomonadati</taxon>
        <taxon>Bacteroidota</taxon>
        <taxon>Cytophagia</taxon>
        <taxon>Cytophagales</taxon>
        <taxon>Spirosomataceae</taxon>
        <taxon>Dyadobacter</taxon>
    </lineage>
</organism>